<feature type="transmembrane region" description="Helical" evidence="1">
    <location>
        <begin position="168"/>
        <end position="190"/>
    </location>
</feature>
<comment type="caution">
    <text evidence="2">The sequence shown here is derived from an EMBL/GenBank/DDBJ whole genome shotgun (WGS) entry which is preliminary data.</text>
</comment>
<feature type="transmembrane region" description="Helical" evidence="1">
    <location>
        <begin position="243"/>
        <end position="263"/>
    </location>
</feature>
<dbReference type="SUPFAM" id="SSF103473">
    <property type="entry name" value="MFS general substrate transporter"/>
    <property type="match status" value="1"/>
</dbReference>
<dbReference type="PANTHER" id="PTHR23531:SF1">
    <property type="entry name" value="QUINOLENE RESISTANCE PROTEIN NORA"/>
    <property type="match status" value="1"/>
</dbReference>
<evidence type="ECO:0000313" key="3">
    <source>
        <dbReference type="Proteomes" id="UP000750197"/>
    </source>
</evidence>
<dbReference type="Pfam" id="PF07690">
    <property type="entry name" value="MFS_1"/>
    <property type="match status" value="1"/>
</dbReference>
<dbReference type="Gene3D" id="1.20.1250.20">
    <property type="entry name" value="MFS general substrate transporter like domains"/>
    <property type="match status" value="1"/>
</dbReference>
<accession>A0A8J8CGQ2</accession>
<feature type="transmembrane region" description="Helical" evidence="1">
    <location>
        <begin position="50"/>
        <end position="68"/>
    </location>
</feature>
<evidence type="ECO:0000313" key="2">
    <source>
        <dbReference type="EMBL" id="MBX8644606.1"/>
    </source>
</evidence>
<dbReference type="PANTHER" id="PTHR23531">
    <property type="entry name" value="QUINOLENE RESISTANCE PROTEIN NORA"/>
    <property type="match status" value="1"/>
</dbReference>
<keyword evidence="1" id="KW-0472">Membrane</keyword>
<dbReference type="InterPro" id="IPR052714">
    <property type="entry name" value="MFS_Exporter"/>
</dbReference>
<feature type="transmembrane region" description="Helical" evidence="1">
    <location>
        <begin position="103"/>
        <end position="125"/>
    </location>
</feature>
<feature type="transmembrane region" description="Helical" evidence="1">
    <location>
        <begin position="137"/>
        <end position="156"/>
    </location>
</feature>
<gene>
    <name evidence="2" type="ORF">KIY12_07800</name>
</gene>
<organism evidence="2 3">
    <name type="scientific">Candidatus Sysuiplasma superficiale</name>
    <dbReference type="NCBI Taxonomy" id="2823368"/>
    <lineage>
        <taxon>Archaea</taxon>
        <taxon>Methanobacteriati</taxon>
        <taxon>Thermoplasmatota</taxon>
        <taxon>Thermoplasmata</taxon>
        <taxon>Candidatus Sysuiplasmatales</taxon>
        <taxon>Candidatus Sysuiplasmataceae</taxon>
        <taxon>Candidatus Sysuiplasma</taxon>
    </lineage>
</organism>
<feature type="transmembrane region" description="Helical" evidence="1">
    <location>
        <begin position="270"/>
        <end position="289"/>
    </location>
</feature>
<dbReference type="EMBL" id="JAHEAC010000078">
    <property type="protein sequence ID" value="MBX8644606.1"/>
    <property type="molecule type" value="Genomic_DNA"/>
</dbReference>
<keyword evidence="1" id="KW-1133">Transmembrane helix</keyword>
<feature type="transmembrane region" description="Helical" evidence="1">
    <location>
        <begin position="210"/>
        <end position="231"/>
    </location>
</feature>
<dbReference type="InterPro" id="IPR036259">
    <property type="entry name" value="MFS_trans_sf"/>
</dbReference>
<keyword evidence="1" id="KW-0812">Transmembrane</keyword>
<reference evidence="2" key="1">
    <citation type="submission" date="2021-05" db="EMBL/GenBank/DDBJ databases">
        <title>Genomic insights into ecological role and evolution of a novel Thermoplasmata order Candidatus Sysuiplasmatales.</title>
        <authorList>
            <person name="Yuan Y."/>
        </authorList>
    </citation>
    <scope>NUCLEOTIDE SEQUENCE</scope>
    <source>
        <strain evidence="2">TUT19-bin139</strain>
    </source>
</reference>
<evidence type="ECO:0000256" key="1">
    <source>
        <dbReference type="SAM" id="Phobius"/>
    </source>
</evidence>
<dbReference type="Proteomes" id="UP000750197">
    <property type="component" value="Unassembled WGS sequence"/>
</dbReference>
<dbReference type="GO" id="GO:0022857">
    <property type="term" value="F:transmembrane transporter activity"/>
    <property type="evidence" value="ECO:0007669"/>
    <property type="project" value="InterPro"/>
</dbReference>
<dbReference type="InterPro" id="IPR011701">
    <property type="entry name" value="MFS"/>
</dbReference>
<name>A0A8J8CGQ2_9ARCH</name>
<dbReference type="AlphaFoldDB" id="A0A8J8CGQ2"/>
<proteinExistence type="predicted"/>
<feature type="transmembrane region" description="Helical" evidence="1">
    <location>
        <begin position="295"/>
        <end position="317"/>
    </location>
</feature>
<feature type="transmembrane region" description="Helical" evidence="1">
    <location>
        <begin position="357"/>
        <end position="379"/>
    </location>
</feature>
<sequence length="393" mass="42369">MARSIFRSEFAYLAVTLSLMTVAARATNNMMLTTIPLLGRYSLHLSNTQVGGLEAVAFIATFAATSYFNQKAGGRTRRISFIMSNILIAFSMLLYYYSSAFTIWVITVAAGFASGIVMPNLITAASAAGELRSVERLLAIYTTSLSASLIIGPLIETELLRFVSYREIFIPFSAIAAVAAVISFTVRFPVEDAKRSGIEALRAPGFAASVLSNSTYSVPFAAITTFLAIYASDRFDVSRSLAYLSFIPFFIVSFAVRLSLAIFPRRNLRTLFFISMGITIAGLAALASIPSYVLFAAVVASLGFPHGAVYPMSTIFIARGTEKDLRSAVNSYFIALNNVIFAAVPFIFGAISSMIGLGMSFALLILPVGVSAFLFIVLFGRHEMLGPAKSQVP</sequence>
<feature type="transmembrane region" description="Helical" evidence="1">
    <location>
        <begin position="80"/>
        <end position="97"/>
    </location>
</feature>
<protein>
    <submittedName>
        <fullName evidence="2">MFS transporter</fullName>
    </submittedName>
</protein>
<feature type="transmembrane region" description="Helical" evidence="1">
    <location>
        <begin position="329"/>
        <end position="351"/>
    </location>
</feature>